<evidence type="ECO:0000313" key="2">
    <source>
        <dbReference type="EMBL" id="CBI09191.1"/>
    </source>
</evidence>
<dbReference type="Gene3D" id="3.30.70.270">
    <property type="match status" value="1"/>
</dbReference>
<sequence>MFLDLDHFKLVNDSLGHGAGDAVLNEVATRLTSSMRDSDTVARLGGDEFAMVVGSLVAPEDAAIVARKILASLDQLAVIDGHEVLLSCSIGISLYPQDGMDDETLIKHADVAMYYAKEGGRSTFRFYSAEMNVSTPLHLAMEIEKLR</sequence>
<dbReference type="CDD" id="cd01949">
    <property type="entry name" value="GGDEF"/>
    <property type="match status" value="1"/>
</dbReference>
<dbReference type="InterPro" id="IPR000160">
    <property type="entry name" value="GGDEF_dom"/>
</dbReference>
<dbReference type="PANTHER" id="PTHR46663:SF3">
    <property type="entry name" value="SLL0267 PROTEIN"/>
    <property type="match status" value="1"/>
</dbReference>
<dbReference type="NCBIfam" id="TIGR00254">
    <property type="entry name" value="GGDEF"/>
    <property type="match status" value="1"/>
</dbReference>
<dbReference type="SUPFAM" id="SSF55073">
    <property type="entry name" value="Nucleotide cyclase"/>
    <property type="match status" value="1"/>
</dbReference>
<dbReference type="AlphaFoldDB" id="E6QPM0"/>
<dbReference type="InterPro" id="IPR052163">
    <property type="entry name" value="DGC-Regulatory_Protein"/>
</dbReference>
<dbReference type="Pfam" id="PF00990">
    <property type="entry name" value="GGDEF"/>
    <property type="match status" value="1"/>
</dbReference>
<organism evidence="2">
    <name type="scientific">mine drainage metagenome</name>
    <dbReference type="NCBI Taxonomy" id="410659"/>
    <lineage>
        <taxon>unclassified sequences</taxon>
        <taxon>metagenomes</taxon>
        <taxon>ecological metagenomes</taxon>
    </lineage>
</organism>
<evidence type="ECO:0000259" key="1">
    <source>
        <dbReference type="PROSITE" id="PS50887"/>
    </source>
</evidence>
<protein>
    <recommendedName>
        <fullName evidence="1">GGDEF domain-containing protein</fullName>
    </recommendedName>
</protein>
<gene>
    <name evidence="2" type="ORF">CARN7_2848</name>
</gene>
<dbReference type="EMBL" id="CABR01000005">
    <property type="protein sequence ID" value="CBI09191.1"/>
    <property type="molecule type" value="Genomic_DNA"/>
</dbReference>
<name>E6QPM0_9ZZZZ</name>
<dbReference type="InterPro" id="IPR029787">
    <property type="entry name" value="Nucleotide_cyclase"/>
</dbReference>
<dbReference type="PANTHER" id="PTHR46663">
    <property type="entry name" value="DIGUANYLATE CYCLASE DGCT-RELATED"/>
    <property type="match status" value="1"/>
</dbReference>
<reference evidence="2" key="1">
    <citation type="submission" date="2009-10" db="EMBL/GenBank/DDBJ databases">
        <title>Diversity of trophic interactions inside an arsenic-rich microbial ecosystem.</title>
        <authorList>
            <person name="Bertin P.N."/>
            <person name="Heinrich-Salmeron A."/>
            <person name="Pelletier E."/>
            <person name="Goulhen-Chollet F."/>
            <person name="Arsene-Ploetze F."/>
            <person name="Gallien S."/>
            <person name="Calteau A."/>
            <person name="Vallenet D."/>
            <person name="Casiot C."/>
            <person name="Chane-Woon-Ming B."/>
            <person name="Giloteaux L."/>
            <person name="Barakat M."/>
            <person name="Bonnefoy V."/>
            <person name="Bruneel O."/>
            <person name="Chandler M."/>
            <person name="Cleiss J."/>
            <person name="Duran R."/>
            <person name="Elbaz-Poulichet F."/>
            <person name="Fonknechten N."/>
            <person name="Lauga B."/>
            <person name="Mornico D."/>
            <person name="Ortet P."/>
            <person name="Schaeffer C."/>
            <person name="Siguier P."/>
            <person name="Alexander Thil Smith A."/>
            <person name="Van Dorsselaer A."/>
            <person name="Weissenbach J."/>
            <person name="Medigue C."/>
            <person name="Le Paslier D."/>
        </authorList>
    </citation>
    <scope>NUCLEOTIDE SEQUENCE</scope>
</reference>
<dbReference type="SMART" id="SM00267">
    <property type="entry name" value="GGDEF"/>
    <property type="match status" value="1"/>
</dbReference>
<dbReference type="PROSITE" id="PS50887">
    <property type="entry name" value="GGDEF"/>
    <property type="match status" value="1"/>
</dbReference>
<accession>E6QPM0</accession>
<proteinExistence type="predicted"/>
<feature type="domain" description="GGDEF" evidence="1">
    <location>
        <begin position="1"/>
        <end position="129"/>
    </location>
</feature>
<dbReference type="InterPro" id="IPR043128">
    <property type="entry name" value="Rev_trsase/Diguanyl_cyclase"/>
</dbReference>
<comment type="caution">
    <text evidence="2">The sequence shown here is derived from an EMBL/GenBank/DDBJ whole genome shotgun (WGS) entry which is preliminary data.</text>
</comment>